<sequence>MSLPSQPTVDPLTDIRVLFILRFSVGNSYCHSEAESDLSYKTPQ</sequence>
<accession>A0A5S9PJV0</accession>
<proteinExistence type="predicted"/>
<organism evidence="1 2">
    <name type="scientific">BD1-7 clade bacterium</name>
    <dbReference type="NCBI Taxonomy" id="2029982"/>
    <lineage>
        <taxon>Bacteria</taxon>
        <taxon>Pseudomonadati</taxon>
        <taxon>Pseudomonadota</taxon>
        <taxon>Gammaproteobacteria</taxon>
        <taxon>Cellvibrionales</taxon>
        <taxon>Spongiibacteraceae</taxon>
        <taxon>BD1-7 clade</taxon>
    </lineage>
</organism>
<evidence type="ECO:0000313" key="2">
    <source>
        <dbReference type="Proteomes" id="UP000441399"/>
    </source>
</evidence>
<gene>
    <name evidence="1" type="ORF">OPDIPICF_00865</name>
</gene>
<reference evidence="1 2" key="1">
    <citation type="submission" date="2019-11" db="EMBL/GenBank/DDBJ databases">
        <authorList>
            <person name="Holert J."/>
        </authorList>
    </citation>
    <scope>NUCLEOTIDE SEQUENCE [LARGE SCALE GENOMIC DNA]</scope>
    <source>
        <strain evidence="1">SB11_3</strain>
    </source>
</reference>
<protein>
    <submittedName>
        <fullName evidence="1">Uncharacterized protein</fullName>
    </submittedName>
</protein>
<dbReference type="AlphaFoldDB" id="A0A5S9PJV0"/>
<evidence type="ECO:0000313" key="1">
    <source>
        <dbReference type="EMBL" id="CAA0104556.1"/>
    </source>
</evidence>
<name>A0A5S9PJV0_9GAMM</name>
<dbReference type="Proteomes" id="UP000441399">
    <property type="component" value="Unassembled WGS sequence"/>
</dbReference>
<keyword evidence="2" id="KW-1185">Reference proteome</keyword>
<dbReference type="EMBL" id="CACSIO010000012">
    <property type="protein sequence ID" value="CAA0104556.1"/>
    <property type="molecule type" value="Genomic_DNA"/>
</dbReference>